<reference evidence="4 5" key="1">
    <citation type="journal article" date="2016" name="Int. J. Syst. Evol. Microbiol.">
        <title>Tessaracoccus flavus sp. nov., isolated from the drainage system of a lindane-producing factory.</title>
        <authorList>
            <person name="Kumari R."/>
            <person name="Singh P."/>
            <person name="Schumann P."/>
            <person name="Lal R."/>
        </authorList>
    </citation>
    <scope>NUCLEOTIDE SEQUENCE [LARGE SCALE GENOMIC DNA]</scope>
    <source>
        <strain evidence="4 5">RP1T</strain>
    </source>
</reference>
<dbReference type="Gene3D" id="3.60.21.10">
    <property type="match status" value="1"/>
</dbReference>
<feature type="domain" description="Capsule synthesis protein CapA" evidence="3">
    <location>
        <begin position="25"/>
        <end position="275"/>
    </location>
</feature>
<name>A0A1Q2CJ05_9ACTN</name>
<keyword evidence="5" id="KW-1185">Reference proteome</keyword>
<dbReference type="CDD" id="cd07381">
    <property type="entry name" value="MPP_CapA"/>
    <property type="match status" value="1"/>
</dbReference>
<dbReference type="KEGG" id="tfl:RPIT_08180"/>
<dbReference type="InterPro" id="IPR019079">
    <property type="entry name" value="Capsule_synth_CapA"/>
</dbReference>
<evidence type="ECO:0000259" key="3">
    <source>
        <dbReference type="SMART" id="SM00854"/>
    </source>
</evidence>
<evidence type="ECO:0000256" key="2">
    <source>
        <dbReference type="SAM" id="MobiDB-lite"/>
    </source>
</evidence>
<organism evidence="4 5">
    <name type="scientific">Tessaracoccus flavus</name>
    <dbReference type="NCBI Taxonomy" id="1610493"/>
    <lineage>
        <taxon>Bacteria</taxon>
        <taxon>Bacillati</taxon>
        <taxon>Actinomycetota</taxon>
        <taxon>Actinomycetes</taxon>
        <taxon>Propionibacteriales</taxon>
        <taxon>Propionibacteriaceae</taxon>
        <taxon>Tessaracoccus</taxon>
    </lineage>
</organism>
<feature type="compositionally biased region" description="Low complexity" evidence="2">
    <location>
        <begin position="1"/>
        <end position="13"/>
    </location>
</feature>
<evidence type="ECO:0000313" key="4">
    <source>
        <dbReference type="EMBL" id="AQP46084.1"/>
    </source>
</evidence>
<proteinExistence type="inferred from homology"/>
<accession>A0A1Q2CJ05</accession>
<dbReference type="SUPFAM" id="SSF56300">
    <property type="entry name" value="Metallo-dependent phosphatases"/>
    <property type="match status" value="1"/>
</dbReference>
<protein>
    <recommendedName>
        <fullName evidence="3">Capsule synthesis protein CapA domain-containing protein</fullName>
    </recommendedName>
</protein>
<dbReference type="PANTHER" id="PTHR33393:SF13">
    <property type="entry name" value="PGA BIOSYNTHESIS PROTEIN CAPA"/>
    <property type="match status" value="1"/>
</dbReference>
<gene>
    <name evidence="4" type="ORF">RPIT_08180</name>
</gene>
<dbReference type="EMBL" id="CP019605">
    <property type="protein sequence ID" value="AQP46084.1"/>
    <property type="molecule type" value="Genomic_DNA"/>
</dbReference>
<dbReference type="SMART" id="SM00854">
    <property type="entry name" value="PGA_cap"/>
    <property type="match status" value="1"/>
</dbReference>
<dbReference type="PANTHER" id="PTHR33393">
    <property type="entry name" value="POLYGLUTAMINE SYNTHESIS ACCESSORY PROTEIN RV0574C-RELATED"/>
    <property type="match status" value="1"/>
</dbReference>
<dbReference type="AlphaFoldDB" id="A0A1Q2CJ05"/>
<dbReference type="Proteomes" id="UP000188324">
    <property type="component" value="Chromosome"/>
</dbReference>
<dbReference type="InterPro" id="IPR029052">
    <property type="entry name" value="Metallo-depent_PP-like"/>
</dbReference>
<evidence type="ECO:0000256" key="1">
    <source>
        <dbReference type="ARBA" id="ARBA00005662"/>
    </source>
</evidence>
<evidence type="ECO:0000313" key="5">
    <source>
        <dbReference type="Proteomes" id="UP000188324"/>
    </source>
</evidence>
<feature type="region of interest" description="Disordered" evidence="2">
    <location>
        <begin position="1"/>
        <end position="25"/>
    </location>
</feature>
<comment type="similarity">
    <text evidence="1">Belongs to the CapA family.</text>
</comment>
<sequence length="363" mass="38350">MQSTSPSSSTQEPAPSPTPAPRSATVNVSGDLLWHNTLWTSAAIDARTTGTGSQFDFLPQLEALRPHVEAADLAVCHSEVPFAQEEGPFQNYPLFAAPPHAATAISEVGWDLCTTASNHSLDQGWDGLVHTIDVHESAGILTAGTYRTEAEATEPIIFTTGSGVKIAIVSQTYGLNGIAEPEGKGWSVDLMDSSKAIADAERAREGGADIVGVHMHAGDEYSSEVNQQQRTFAEEVTRSPAVDFVFGQHAHVPQPIDRVNDKWVVYGTGNLIAASGPAKPRTYDGYLAEIVFTEQTDGSFASGSAEFIPTFITPLKSGKPARVLVIADALRDGSAPADQLAASAARTRATVLSLGPAGLTERE</sequence>
<dbReference type="InterPro" id="IPR052169">
    <property type="entry name" value="CW_Biosynth-Accessory"/>
</dbReference>
<dbReference type="Pfam" id="PF09587">
    <property type="entry name" value="PGA_cap"/>
    <property type="match status" value="1"/>
</dbReference>